<dbReference type="AlphaFoldDB" id="I3PCM4"/>
<gene>
    <name evidence="1" type="ORF">var053</name>
</gene>
<keyword evidence="1" id="KW-0282">Flagellum</keyword>
<sequence>MQARLLNIKSLEGDVLLPLQYARILAIKEGGIMIAGYEITARGAKSKSIKTIQTWWCVVEMEAGYAAMERHAPRSSSGFDVNDDDMAD</sequence>
<organism evidence="1">
    <name type="scientific">Variovorax sp. HH01</name>
    <dbReference type="NCBI Taxonomy" id="1084736"/>
    <lineage>
        <taxon>Bacteria</taxon>
        <taxon>Pseudomonadati</taxon>
        <taxon>Pseudomonadota</taxon>
        <taxon>Betaproteobacteria</taxon>
        <taxon>Burkholderiales</taxon>
        <taxon>Comamonadaceae</taxon>
        <taxon>Variovorax</taxon>
    </lineage>
</organism>
<dbReference type="EMBL" id="JN646852">
    <property type="protein sequence ID" value="AER23931.1"/>
    <property type="molecule type" value="Genomic_DNA"/>
</dbReference>
<name>I3PCM4_9BURK</name>
<accession>I3PCM4</accession>
<protein>
    <submittedName>
        <fullName evidence="1">Flagellar P-ring protein</fullName>
    </submittedName>
</protein>
<keyword evidence="1" id="KW-0966">Cell projection</keyword>
<reference evidence="1" key="1">
    <citation type="submission" date="2011-09" db="EMBL/GenBank/DDBJ databases">
        <title>A novel amdA gene encoded by the newly isolated Variovorax sp. HH01 strain defines a novel class of cofactor-less aryl malonic acid decarboxylase.</title>
        <authorList>
            <person name="Horn S."/>
            <person name="Maimanakos J."/>
            <person name="Streit W.R."/>
        </authorList>
    </citation>
    <scope>NUCLEOTIDE SEQUENCE</scope>
    <source>
        <strain evidence="1">HH01</strain>
    </source>
</reference>
<proteinExistence type="predicted"/>
<evidence type="ECO:0000313" key="1">
    <source>
        <dbReference type="EMBL" id="AER23931.1"/>
    </source>
</evidence>
<keyword evidence="1" id="KW-0969">Cilium</keyword>